<evidence type="ECO:0008006" key="4">
    <source>
        <dbReference type="Google" id="ProtNLM"/>
    </source>
</evidence>
<feature type="transmembrane region" description="Helical" evidence="1">
    <location>
        <begin position="107"/>
        <end position="128"/>
    </location>
</feature>
<name>A0A812T5Q1_9DINO</name>
<sequence>MANIFAVVLAASSSFMVGGLWYSPAMFLTPWLQAMGDRRQAGGGHSSGTFAAAFAFSLISALVLSNLIGPKPTLSHALGLSLKVGLGLVATSFGINYQFAARPVTALLIDGGYHTVQFLLFGLVLGLWH</sequence>
<proteinExistence type="predicted"/>
<protein>
    <recommendedName>
        <fullName evidence="4">DUF1761 domain-containing protein</fullName>
    </recommendedName>
</protein>
<dbReference type="AlphaFoldDB" id="A0A812T5Q1"/>
<comment type="caution">
    <text evidence="2">The sequence shown here is derived from an EMBL/GenBank/DDBJ whole genome shotgun (WGS) entry which is preliminary data.</text>
</comment>
<reference evidence="2" key="1">
    <citation type="submission" date="2021-02" db="EMBL/GenBank/DDBJ databases">
        <authorList>
            <person name="Dougan E. K."/>
            <person name="Rhodes N."/>
            <person name="Thang M."/>
            <person name="Chan C."/>
        </authorList>
    </citation>
    <scope>NUCLEOTIDE SEQUENCE</scope>
</reference>
<organism evidence="2 3">
    <name type="scientific">Symbiodinium natans</name>
    <dbReference type="NCBI Taxonomy" id="878477"/>
    <lineage>
        <taxon>Eukaryota</taxon>
        <taxon>Sar</taxon>
        <taxon>Alveolata</taxon>
        <taxon>Dinophyceae</taxon>
        <taxon>Suessiales</taxon>
        <taxon>Symbiodiniaceae</taxon>
        <taxon>Symbiodinium</taxon>
    </lineage>
</organism>
<dbReference type="Pfam" id="PF08570">
    <property type="entry name" value="DUF1761"/>
    <property type="match status" value="1"/>
</dbReference>
<dbReference type="InterPro" id="IPR013879">
    <property type="entry name" value="DUF1761"/>
</dbReference>
<gene>
    <name evidence="2" type="ORF">SNAT2548_LOCUS28651</name>
</gene>
<evidence type="ECO:0000256" key="1">
    <source>
        <dbReference type="SAM" id="Phobius"/>
    </source>
</evidence>
<keyword evidence="1" id="KW-0472">Membrane</keyword>
<evidence type="ECO:0000313" key="3">
    <source>
        <dbReference type="Proteomes" id="UP000604046"/>
    </source>
</evidence>
<dbReference type="EMBL" id="CAJNDS010002524">
    <property type="protein sequence ID" value="CAE7511766.1"/>
    <property type="molecule type" value="Genomic_DNA"/>
</dbReference>
<accession>A0A812T5Q1</accession>
<feature type="transmembrane region" description="Helical" evidence="1">
    <location>
        <begin position="74"/>
        <end position="95"/>
    </location>
</feature>
<keyword evidence="1" id="KW-0812">Transmembrane</keyword>
<evidence type="ECO:0000313" key="2">
    <source>
        <dbReference type="EMBL" id="CAE7511766.1"/>
    </source>
</evidence>
<dbReference type="Proteomes" id="UP000604046">
    <property type="component" value="Unassembled WGS sequence"/>
</dbReference>
<keyword evidence="3" id="KW-1185">Reference proteome</keyword>
<feature type="transmembrane region" description="Helical" evidence="1">
    <location>
        <begin position="6"/>
        <end position="28"/>
    </location>
</feature>
<keyword evidence="1" id="KW-1133">Transmembrane helix</keyword>
<feature type="transmembrane region" description="Helical" evidence="1">
    <location>
        <begin position="49"/>
        <end position="68"/>
    </location>
</feature>